<dbReference type="Proteomes" id="UP000805193">
    <property type="component" value="Unassembled WGS sequence"/>
</dbReference>
<proteinExistence type="predicted"/>
<evidence type="ECO:0000313" key="1">
    <source>
        <dbReference type="EMBL" id="KAG0412259.1"/>
    </source>
</evidence>
<accession>A0AC60NZC0</accession>
<name>A0AC60NZC0_IXOPE</name>
<feature type="non-terminal residue" evidence="1">
    <location>
        <position position="1"/>
    </location>
</feature>
<keyword evidence="2" id="KW-1185">Reference proteome</keyword>
<protein>
    <submittedName>
        <fullName evidence="1">Uncharacterized protein</fullName>
    </submittedName>
</protein>
<organism evidence="1 2">
    <name type="scientific">Ixodes persulcatus</name>
    <name type="common">Taiga tick</name>
    <dbReference type="NCBI Taxonomy" id="34615"/>
    <lineage>
        <taxon>Eukaryota</taxon>
        <taxon>Metazoa</taxon>
        <taxon>Ecdysozoa</taxon>
        <taxon>Arthropoda</taxon>
        <taxon>Chelicerata</taxon>
        <taxon>Arachnida</taxon>
        <taxon>Acari</taxon>
        <taxon>Parasitiformes</taxon>
        <taxon>Ixodida</taxon>
        <taxon>Ixodoidea</taxon>
        <taxon>Ixodidae</taxon>
        <taxon>Ixodinae</taxon>
        <taxon>Ixodes</taxon>
    </lineage>
</organism>
<evidence type="ECO:0000313" key="2">
    <source>
        <dbReference type="Proteomes" id="UP000805193"/>
    </source>
</evidence>
<gene>
    <name evidence="1" type="ORF">HPB47_010619</name>
</gene>
<reference evidence="1 2" key="1">
    <citation type="journal article" date="2020" name="Cell">
        <title>Large-Scale Comparative Analyses of Tick Genomes Elucidate Their Genetic Diversity and Vector Capacities.</title>
        <authorList>
            <consortium name="Tick Genome and Microbiome Consortium (TIGMIC)"/>
            <person name="Jia N."/>
            <person name="Wang J."/>
            <person name="Shi W."/>
            <person name="Du L."/>
            <person name="Sun Y."/>
            <person name="Zhan W."/>
            <person name="Jiang J.F."/>
            <person name="Wang Q."/>
            <person name="Zhang B."/>
            <person name="Ji P."/>
            <person name="Bell-Sakyi L."/>
            <person name="Cui X.M."/>
            <person name="Yuan T.T."/>
            <person name="Jiang B.G."/>
            <person name="Yang W.F."/>
            <person name="Lam T.T."/>
            <person name="Chang Q.C."/>
            <person name="Ding S.J."/>
            <person name="Wang X.J."/>
            <person name="Zhu J.G."/>
            <person name="Ruan X.D."/>
            <person name="Zhao L."/>
            <person name="Wei J.T."/>
            <person name="Ye R.Z."/>
            <person name="Que T.C."/>
            <person name="Du C.H."/>
            <person name="Zhou Y.H."/>
            <person name="Cheng J.X."/>
            <person name="Dai P.F."/>
            <person name="Guo W.B."/>
            <person name="Han X.H."/>
            <person name="Huang E.J."/>
            <person name="Li L.F."/>
            <person name="Wei W."/>
            <person name="Gao Y.C."/>
            <person name="Liu J.Z."/>
            <person name="Shao H.Z."/>
            <person name="Wang X."/>
            <person name="Wang C.C."/>
            <person name="Yang T.C."/>
            <person name="Huo Q.B."/>
            <person name="Li W."/>
            <person name="Chen H.Y."/>
            <person name="Chen S.E."/>
            <person name="Zhou L.G."/>
            <person name="Ni X.B."/>
            <person name="Tian J.H."/>
            <person name="Sheng Y."/>
            <person name="Liu T."/>
            <person name="Pan Y.S."/>
            <person name="Xia L.Y."/>
            <person name="Li J."/>
            <person name="Zhao F."/>
            <person name="Cao W.C."/>
        </authorList>
    </citation>
    <scope>NUCLEOTIDE SEQUENCE [LARGE SCALE GENOMIC DNA]</scope>
    <source>
        <strain evidence="1">Iper-2018</strain>
    </source>
</reference>
<sequence>IMSSVDPMFKSLPKNSTFFTIWRIEKMQIVQFPKDQYGTFYTGDSYIVVVASDNTEKPNCLMKSKKAVGALDVHIHFWLGAQTSQDEAGVAAYKTVELDDHLGGSPVQHREVQGFESQRFLSYFPRGIRIQNGGVVSGFKHVEDTMAPRMFHIKGKRRPIVKELPNVSWSLMNDGDVFVIDARTVVFVWCGRHANHVEKLQGAVTAQQLKAEHGEGTIVIVEDGQEKHLGSPEKEYLNHLLPLEDKVVKNHRDMSGDELAEKQHCADIKLYRCSDEVGTLRVTEVKTGPLEQKDLLSQDSYIVDNAEAGIWVWVGKKASHKERTEAMRNAQGFIKKKGYPHCTQVARVIEGGEPMGFKCLFRVWHDSEHPALPGKTHSAHKIAKTVQTKFDAPTLHSNPALSAQMQVVDDGTGKREVFRVRNLNLVSVELRDHGKFFSNGCYVIVYIYDSGTKEDCIVYYWLGQNASTDDKRTAALKARELDDRFSGQSVLVRLVQGKETPHFMTIFSGQMIVFEAADECINGGGAVTNGNGVAADHGGGVHNFPRVYLLRVHGTTQHNTKAVQVPCTAASLNSGDVFLLSGGGGVVYVWAGRKSTGDEREMAKKIATGSGMEMVLVSEGQEKQEFWNAIGGRLDYTNEKQIQEDTGTRAARLFHLRNRVGHLAPREVVDFDQCDLVEDEVMLLDAWHSIFLWIGKDAGKELAKLANHAAEDYLQDDPSCRDLGTPVIWVKQGLEPPNFTGFFTSWDNEFWKTLPTYENIKNEIEDSNQTLLAMQQQAALYRNSRSEVEKFTFDALNVKNPDQLPTCVDPANKEARLIVTETILFEKLQLYLNDEEFLRIFSMAYEEFEGLPKWKKLDLKKKVGLF</sequence>
<comment type="caution">
    <text evidence="1">The sequence shown here is derived from an EMBL/GenBank/DDBJ whole genome shotgun (WGS) entry which is preliminary data.</text>
</comment>
<dbReference type="EMBL" id="JABSTQ010011364">
    <property type="protein sequence ID" value="KAG0412259.1"/>
    <property type="molecule type" value="Genomic_DNA"/>
</dbReference>